<dbReference type="eggNOG" id="COG0006">
    <property type="taxonomic scope" value="Bacteria"/>
</dbReference>
<dbReference type="SUPFAM" id="SSF55920">
    <property type="entry name" value="Creatinase/aminopeptidase"/>
    <property type="match status" value="1"/>
</dbReference>
<dbReference type="STRING" id="138119.DSY4771"/>
<dbReference type="SUPFAM" id="SSF53092">
    <property type="entry name" value="Creatinase/prolidase N-terminal domain"/>
    <property type="match status" value="1"/>
</dbReference>
<dbReference type="KEGG" id="dsy:DSY4771"/>
<dbReference type="PANTHER" id="PTHR46112:SF2">
    <property type="entry name" value="XAA-PRO AMINOPEPTIDASE P-RELATED"/>
    <property type="match status" value="1"/>
</dbReference>
<proteinExistence type="predicted"/>
<feature type="domain" description="Peptidase M24" evidence="1">
    <location>
        <begin position="173"/>
        <end position="381"/>
    </location>
</feature>
<dbReference type="InterPro" id="IPR029149">
    <property type="entry name" value="Creatin/AminoP/Spt16_N"/>
</dbReference>
<evidence type="ECO:0000259" key="1">
    <source>
        <dbReference type="Pfam" id="PF00557"/>
    </source>
</evidence>
<evidence type="ECO:0000313" key="2">
    <source>
        <dbReference type="EMBL" id="BAE86560.1"/>
    </source>
</evidence>
<reference evidence="2 3" key="1">
    <citation type="journal article" date="2006" name="J. Bacteriol.">
        <title>Complete genome sequence of the dehalorespiring bacterium Desulfitobacterium hafniense Y51 and comparison with Dehalococcoides ethenogenes 195.</title>
        <authorList>
            <person name="Nonaka H."/>
            <person name="Keresztes G."/>
            <person name="Shinoda Y."/>
            <person name="Ikenaga Y."/>
            <person name="Abe M."/>
            <person name="Naito K."/>
            <person name="Inatomi K."/>
            <person name="Furukawa K."/>
            <person name="Inui M."/>
            <person name="Yukawa H."/>
        </authorList>
    </citation>
    <scope>NUCLEOTIDE SEQUENCE [LARGE SCALE GENOMIC DNA]</scope>
    <source>
        <strain evidence="2 3">Y51</strain>
    </source>
</reference>
<dbReference type="PANTHER" id="PTHR46112">
    <property type="entry name" value="AMINOPEPTIDASE"/>
    <property type="match status" value="1"/>
</dbReference>
<dbReference type="CDD" id="cd01066">
    <property type="entry name" value="APP_MetAP"/>
    <property type="match status" value="1"/>
</dbReference>
<dbReference type="InterPro" id="IPR000994">
    <property type="entry name" value="Pept_M24"/>
</dbReference>
<dbReference type="Gene3D" id="3.90.230.10">
    <property type="entry name" value="Creatinase/methionine aminopeptidase superfamily"/>
    <property type="match status" value="1"/>
</dbReference>
<dbReference type="AlphaFoldDB" id="Q24N32"/>
<dbReference type="InterPro" id="IPR050659">
    <property type="entry name" value="Peptidase_M24B"/>
</dbReference>
<dbReference type="Gene3D" id="3.40.350.10">
    <property type="entry name" value="Creatinase/prolidase N-terminal domain"/>
    <property type="match status" value="1"/>
</dbReference>
<dbReference type="Pfam" id="PF00557">
    <property type="entry name" value="Peptidase_M24"/>
    <property type="match status" value="1"/>
</dbReference>
<keyword evidence="3" id="KW-1185">Reference proteome</keyword>
<dbReference type="Proteomes" id="UP000001946">
    <property type="component" value="Chromosome"/>
</dbReference>
<protein>
    <recommendedName>
        <fullName evidence="1">Peptidase M24 domain-containing protein</fullName>
    </recommendedName>
</protein>
<dbReference type="InterPro" id="IPR036005">
    <property type="entry name" value="Creatinase/aminopeptidase-like"/>
</dbReference>
<dbReference type="EMBL" id="AP008230">
    <property type="protein sequence ID" value="BAE86560.1"/>
    <property type="molecule type" value="Genomic_DNA"/>
</dbReference>
<gene>
    <name evidence="2" type="ordered locus">DSY4771</name>
</gene>
<organism evidence="2 3">
    <name type="scientific">Desulfitobacterium hafniense (strain Y51)</name>
    <dbReference type="NCBI Taxonomy" id="138119"/>
    <lineage>
        <taxon>Bacteria</taxon>
        <taxon>Bacillati</taxon>
        <taxon>Bacillota</taxon>
        <taxon>Clostridia</taxon>
        <taxon>Eubacteriales</taxon>
        <taxon>Desulfitobacteriaceae</taxon>
        <taxon>Desulfitobacterium</taxon>
    </lineage>
</organism>
<name>Q24N32_DESHY</name>
<sequence>MGTMSVAERIRRPISDRELRRRWDATRELLEKHDLDCVFTQGNNMHLGGYVRWFTDVPAEYNYHMTVLFPADDEITLIRTSGSPIPQWGLRGVKEVLYAPFCPTLNYTADLEAGLVIDYLRKRNPKKVGYIGLASINAGLMKKVLTAFSNVEFVDITDEFDMIKALKSAEEMELIRETARIHDAVWSALPAIVKPGMYEYQIRAEVMQLLMNLGSEEHLLFMATAEPRKACGMSTFQYANRRVKEGDYGVLLIEVSGPGGYYCESARNFCFGEPYKEMQEAWDVAVQAQQLTADLLTPGRPAKEIVAKYNKFVAEKGYSQEGRLYGHSQGYDLIERPAAMASHEFGEETMEIRAGMNVSLHPYFIDKVQTVYINDNYYVTEQGAEKIHKTAPEIIIL</sequence>
<dbReference type="HOGENOM" id="CLU_054520_0_0_9"/>
<accession>Q24N32</accession>
<evidence type="ECO:0000313" key="3">
    <source>
        <dbReference type="Proteomes" id="UP000001946"/>
    </source>
</evidence>